<sequence>MEGGRRLLSNGWVLWLSFAVSTKSSTMPRLRKDSFEGSCFSRAQIPKITRPNLNSELQIVHMACGFWDVDTAGFGRSNGRMFSIISTRKTRKLDCRCQCSNQTGISQNNRCPPHKTQPCNGANHANPKFSGC</sequence>
<dbReference type="Proteomes" id="UP000256601">
    <property type="component" value="Unassembled WGS sequence"/>
</dbReference>
<keyword evidence="1" id="KW-0732">Signal</keyword>
<reference evidence="2 3" key="1">
    <citation type="submission" date="2018-07" db="EMBL/GenBank/DDBJ databases">
        <title>Draft Genome Assemblies for Five Robust Yarrowia lipolytica Strains Exhibiting High Lipid Production and Pentose Sugar Utilization and Sugar Alcohol Secretion from Undetoxified Lignocellulosic Biomass Hydrolysates.</title>
        <authorList>
            <consortium name="DOE Joint Genome Institute"/>
            <person name="Walker C."/>
            <person name="Ryu S."/>
            <person name="Na H."/>
            <person name="Zane M."/>
            <person name="LaButti K."/>
            <person name="Lipzen A."/>
            <person name="Haridas S."/>
            <person name="Barry K."/>
            <person name="Grigoriev I.V."/>
            <person name="Quarterman J."/>
            <person name="Slininger P."/>
            <person name="Dien B."/>
            <person name="Trinh C.T."/>
        </authorList>
    </citation>
    <scope>NUCLEOTIDE SEQUENCE [LARGE SCALE GENOMIC DNA]</scope>
    <source>
        <strain evidence="2 3">YB392</strain>
    </source>
</reference>
<gene>
    <name evidence="2" type="ORF">B0I71DRAFT_133569</name>
</gene>
<name>A0A371C3J6_YARLL</name>
<evidence type="ECO:0000313" key="3">
    <source>
        <dbReference type="Proteomes" id="UP000256601"/>
    </source>
</evidence>
<protein>
    <recommendedName>
        <fullName evidence="4">Secreted protein</fullName>
    </recommendedName>
</protein>
<evidence type="ECO:0008006" key="4">
    <source>
        <dbReference type="Google" id="ProtNLM"/>
    </source>
</evidence>
<dbReference type="AlphaFoldDB" id="A0A371C3J6"/>
<feature type="chain" id="PRO_5030068653" description="Secreted protein" evidence="1">
    <location>
        <begin position="25"/>
        <end position="132"/>
    </location>
</feature>
<feature type="signal peptide" evidence="1">
    <location>
        <begin position="1"/>
        <end position="24"/>
    </location>
</feature>
<accession>A0A371C3J6</accession>
<dbReference type="EMBL" id="KZ859017">
    <property type="protein sequence ID" value="RDW24889.1"/>
    <property type="molecule type" value="Genomic_DNA"/>
</dbReference>
<proteinExistence type="predicted"/>
<evidence type="ECO:0000256" key="1">
    <source>
        <dbReference type="SAM" id="SignalP"/>
    </source>
</evidence>
<evidence type="ECO:0000313" key="2">
    <source>
        <dbReference type="EMBL" id="RDW24889.1"/>
    </source>
</evidence>
<organism evidence="2 3">
    <name type="scientific">Yarrowia lipolytica</name>
    <name type="common">Candida lipolytica</name>
    <dbReference type="NCBI Taxonomy" id="4952"/>
    <lineage>
        <taxon>Eukaryota</taxon>
        <taxon>Fungi</taxon>
        <taxon>Dikarya</taxon>
        <taxon>Ascomycota</taxon>
        <taxon>Saccharomycotina</taxon>
        <taxon>Dipodascomycetes</taxon>
        <taxon>Dipodascales</taxon>
        <taxon>Dipodascales incertae sedis</taxon>
        <taxon>Yarrowia</taxon>
    </lineage>
</organism>